<dbReference type="AlphaFoldDB" id="A0AAW0C0V9"/>
<dbReference type="InterPro" id="IPR050386">
    <property type="entry name" value="Glycosyl_hydrolase_5"/>
</dbReference>
<dbReference type="Proteomes" id="UP001383192">
    <property type="component" value="Unassembled WGS sequence"/>
</dbReference>
<dbReference type="PANTHER" id="PTHR31297:SF42">
    <property type="entry name" value="GLYCOSIDE HYDROLASE FAMILY 5 DOMAIN-CONTAINING PROTEIN"/>
    <property type="match status" value="1"/>
</dbReference>
<evidence type="ECO:0000256" key="2">
    <source>
        <dbReference type="ARBA" id="ARBA00022801"/>
    </source>
</evidence>
<dbReference type="GO" id="GO:0009251">
    <property type="term" value="P:glucan catabolic process"/>
    <property type="evidence" value="ECO:0007669"/>
    <property type="project" value="TreeGrafter"/>
</dbReference>
<name>A0AAW0C0V9_9AGAR</name>
<organism evidence="6 7">
    <name type="scientific">Paramarasmius palmivorus</name>
    <dbReference type="NCBI Taxonomy" id="297713"/>
    <lineage>
        <taxon>Eukaryota</taxon>
        <taxon>Fungi</taxon>
        <taxon>Dikarya</taxon>
        <taxon>Basidiomycota</taxon>
        <taxon>Agaricomycotina</taxon>
        <taxon>Agaricomycetes</taxon>
        <taxon>Agaricomycetidae</taxon>
        <taxon>Agaricales</taxon>
        <taxon>Marasmiineae</taxon>
        <taxon>Marasmiaceae</taxon>
        <taxon>Paramarasmius</taxon>
    </lineage>
</organism>
<keyword evidence="3 4" id="KW-0326">Glycosidase</keyword>
<keyword evidence="7" id="KW-1185">Reference proteome</keyword>
<sequence>MNTNAQRHHTSRLLAPINPGFPYDSQKVRGVNIGGWLVLEPWITPSLFDNTGNPDIVDEFTFGQLQDRQVAEEALKAHWDTFITEADFEAIAAAGLNHVRIPIGYWAFDLEEGEPYISGQLPYLQQAIGWAQNHNLKVIVDLHGAPGSQNGSVLSSPPLPNSTVSDKPLLVSGLTILGKESLAALYSTSTWHKDPRNVERTNNVIKQIADLFKDNASNVPIIEAMNELSWIIRLPAGFDESLPVIKQYFYDTYGNIRFPFGDDRQSDIVVMIADAFQSLDSWKGFMPPPEHEGVMMDKHIYQIFTNDEVRRSDEDHLTAACSVGNDLAAFELWTVIGEWSPAATDCAKYLNGRGIGSRFDGSFEGSEFIGSCEGKTGLASSFSDEYKEFLRKYWEAQIITYEKGAGWIQWTWKAEQADEWSYQAGLANGWIPQDPTDLRFANICG</sequence>
<evidence type="ECO:0000313" key="7">
    <source>
        <dbReference type="Proteomes" id="UP001383192"/>
    </source>
</evidence>
<evidence type="ECO:0000256" key="4">
    <source>
        <dbReference type="RuleBase" id="RU361153"/>
    </source>
</evidence>
<dbReference type="GO" id="GO:0005576">
    <property type="term" value="C:extracellular region"/>
    <property type="evidence" value="ECO:0007669"/>
    <property type="project" value="TreeGrafter"/>
</dbReference>
<evidence type="ECO:0000256" key="3">
    <source>
        <dbReference type="ARBA" id="ARBA00023295"/>
    </source>
</evidence>
<dbReference type="InterPro" id="IPR017853">
    <property type="entry name" value="GH"/>
</dbReference>
<dbReference type="GO" id="GO:0008422">
    <property type="term" value="F:beta-glucosidase activity"/>
    <property type="evidence" value="ECO:0007669"/>
    <property type="project" value="TreeGrafter"/>
</dbReference>
<dbReference type="SUPFAM" id="SSF51445">
    <property type="entry name" value="(Trans)glycosidases"/>
    <property type="match status" value="1"/>
</dbReference>
<keyword evidence="2 4" id="KW-0378">Hydrolase</keyword>
<dbReference type="InterPro" id="IPR001547">
    <property type="entry name" value="Glyco_hydro_5"/>
</dbReference>
<dbReference type="GO" id="GO:0009986">
    <property type="term" value="C:cell surface"/>
    <property type="evidence" value="ECO:0007669"/>
    <property type="project" value="TreeGrafter"/>
</dbReference>
<comment type="caution">
    <text evidence="6">The sequence shown here is derived from an EMBL/GenBank/DDBJ whole genome shotgun (WGS) entry which is preliminary data.</text>
</comment>
<evidence type="ECO:0000313" key="6">
    <source>
        <dbReference type="EMBL" id="KAK7032141.1"/>
    </source>
</evidence>
<dbReference type="Pfam" id="PF00150">
    <property type="entry name" value="Cellulase"/>
    <property type="match status" value="1"/>
</dbReference>
<evidence type="ECO:0000259" key="5">
    <source>
        <dbReference type="Pfam" id="PF00150"/>
    </source>
</evidence>
<accession>A0AAW0C0V9</accession>
<dbReference type="EMBL" id="JAYKXP010000067">
    <property type="protein sequence ID" value="KAK7032141.1"/>
    <property type="molecule type" value="Genomic_DNA"/>
</dbReference>
<protein>
    <recommendedName>
        <fullName evidence="5">Glycoside hydrolase family 5 domain-containing protein</fullName>
    </recommendedName>
</protein>
<reference evidence="6 7" key="1">
    <citation type="submission" date="2024-01" db="EMBL/GenBank/DDBJ databases">
        <title>A draft genome for a cacao thread blight-causing isolate of Paramarasmius palmivorus.</title>
        <authorList>
            <person name="Baruah I.K."/>
            <person name="Bukari Y."/>
            <person name="Amoako-Attah I."/>
            <person name="Meinhardt L.W."/>
            <person name="Bailey B.A."/>
            <person name="Cohen S.P."/>
        </authorList>
    </citation>
    <scope>NUCLEOTIDE SEQUENCE [LARGE SCALE GENOMIC DNA]</scope>
    <source>
        <strain evidence="6 7">GH-12</strain>
    </source>
</reference>
<comment type="similarity">
    <text evidence="1 4">Belongs to the glycosyl hydrolase 5 (cellulase A) family.</text>
</comment>
<feature type="domain" description="Glycoside hydrolase family 5" evidence="5">
    <location>
        <begin position="72"/>
        <end position="228"/>
    </location>
</feature>
<dbReference type="Gene3D" id="3.20.20.80">
    <property type="entry name" value="Glycosidases"/>
    <property type="match status" value="1"/>
</dbReference>
<gene>
    <name evidence="6" type="ORF">VNI00_013315</name>
</gene>
<evidence type="ECO:0000256" key="1">
    <source>
        <dbReference type="ARBA" id="ARBA00005641"/>
    </source>
</evidence>
<proteinExistence type="inferred from homology"/>
<dbReference type="PANTHER" id="PTHR31297">
    <property type="entry name" value="GLUCAN ENDO-1,6-BETA-GLUCOSIDASE B"/>
    <property type="match status" value="1"/>
</dbReference>